<keyword evidence="2" id="KW-0808">Transferase</keyword>
<accession>A0AAU7BW36</accession>
<dbReference type="EMBL" id="CP157199">
    <property type="protein sequence ID" value="XBG62524.1"/>
    <property type="molecule type" value="Genomic_DNA"/>
</dbReference>
<dbReference type="RefSeq" id="WP_347925805.1">
    <property type="nucleotide sequence ID" value="NZ_CP157199.1"/>
</dbReference>
<dbReference type="AlphaFoldDB" id="A0AAU7BW36"/>
<feature type="domain" description="BioF2-like acetyltransferase" evidence="1">
    <location>
        <begin position="124"/>
        <end position="270"/>
    </location>
</feature>
<dbReference type="GO" id="GO:0016746">
    <property type="term" value="F:acyltransferase activity"/>
    <property type="evidence" value="ECO:0007669"/>
    <property type="project" value="UniProtKB-KW"/>
</dbReference>
<gene>
    <name evidence="2" type="ORF">ABGB03_06360</name>
</gene>
<dbReference type="InterPro" id="IPR016181">
    <property type="entry name" value="Acyl_CoA_acyltransferase"/>
</dbReference>
<proteinExistence type="predicted"/>
<evidence type="ECO:0000259" key="1">
    <source>
        <dbReference type="Pfam" id="PF13480"/>
    </source>
</evidence>
<reference evidence="2" key="1">
    <citation type="submission" date="2024-05" db="EMBL/GenBank/DDBJ databases">
        <title>Pontimicrobium maritimus sp. nov., isolated form sea water.</title>
        <authorList>
            <person name="Muhammad N."/>
            <person name="Vuong T.Q."/>
            <person name="Han H.L."/>
            <person name="Kim S.-G."/>
        </authorList>
    </citation>
    <scope>NUCLEOTIDE SEQUENCE</scope>
    <source>
        <strain evidence="2">SW4</strain>
    </source>
</reference>
<evidence type="ECO:0000313" key="2">
    <source>
        <dbReference type="EMBL" id="XBG62524.1"/>
    </source>
</evidence>
<dbReference type="EC" id="2.3.1.-" evidence="2"/>
<sequence>MISNPFTSQTYGSIWTKHFSNDEEINSFDAVNGVKFVKDKRFPFYVNVGKNQTNGMTYQLDSTASNFKNKTVLIHDVLSYLQEEQNTKNSRIKVKIIPQYKGLYANLSEVKSIDEVMVSCFSSKSRSRFRGRIRQIETNFNISQKVYFGDIDKADYLEKMDVLKSFIVSRFEQRNEHNSVVPLWGFYVDLIYPLILEKKVVFNVINDGEVPIAMSINFVYDDMVAIAIRSFDISHYKYNIGNLEIYKLIEWCIDNNINILDFSKGKADYKDRWSDKLYAFECHVIYDSKSLISILTANSISFLYRTKQYLRDKNINLWYTKVKFKIKKLLGK</sequence>
<dbReference type="Gene3D" id="3.40.630.30">
    <property type="match status" value="1"/>
</dbReference>
<name>A0AAU7BW36_9FLAO</name>
<keyword evidence="2" id="KW-0012">Acyltransferase</keyword>
<protein>
    <submittedName>
        <fullName evidence="2">GNAT family N-acetyltransferase</fullName>
        <ecNumber evidence="2">2.3.1.-</ecNumber>
    </submittedName>
</protein>
<dbReference type="InterPro" id="IPR038740">
    <property type="entry name" value="BioF2-like_GNAT_dom"/>
</dbReference>
<organism evidence="2">
    <name type="scientific">Pontimicrobium sp. SW4</name>
    <dbReference type="NCBI Taxonomy" id="3153519"/>
    <lineage>
        <taxon>Bacteria</taxon>
        <taxon>Pseudomonadati</taxon>
        <taxon>Bacteroidota</taxon>
        <taxon>Flavobacteriia</taxon>
        <taxon>Flavobacteriales</taxon>
        <taxon>Flavobacteriaceae</taxon>
        <taxon>Pontimicrobium</taxon>
    </lineage>
</organism>
<dbReference type="Pfam" id="PF13480">
    <property type="entry name" value="Acetyltransf_6"/>
    <property type="match status" value="1"/>
</dbReference>
<dbReference type="SUPFAM" id="SSF55729">
    <property type="entry name" value="Acyl-CoA N-acyltransferases (Nat)"/>
    <property type="match status" value="1"/>
</dbReference>